<protein>
    <submittedName>
        <fullName evidence="2">Uracil-DNA glycosylase family protein</fullName>
    </submittedName>
</protein>
<dbReference type="CDD" id="cd10033">
    <property type="entry name" value="UDG_like"/>
    <property type="match status" value="1"/>
</dbReference>
<dbReference type="KEGG" id="poz:I0K15_11270"/>
<dbReference type="EMBL" id="CP064942">
    <property type="protein sequence ID" value="QPH52405.1"/>
    <property type="molecule type" value="Genomic_DNA"/>
</dbReference>
<feature type="domain" description="Uracil-DNA glycosylase-like" evidence="1">
    <location>
        <begin position="30"/>
        <end position="186"/>
    </location>
</feature>
<organism evidence="2 3">
    <name type="scientific">Pontivivens ytuae</name>
    <dbReference type="NCBI Taxonomy" id="2789856"/>
    <lineage>
        <taxon>Bacteria</taxon>
        <taxon>Pseudomonadati</taxon>
        <taxon>Pseudomonadota</taxon>
        <taxon>Alphaproteobacteria</taxon>
        <taxon>Rhodobacterales</taxon>
        <taxon>Paracoccaceae</taxon>
        <taxon>Pontivivens</taxon>
    </lineage>
</organism>
<proteinExistence type="predicted"/>
<accession>A0A7S9LP51</accession>
<dbReference type="PANTHER" id="PTHR42160">
    <property type="entry name" value="URACIL-DNA GLYCOSYLASE SUPERFAMILY PROTEIN"/>
    <property type="match status" value="1"/>
</dbReference>
<dbReference type="InterPro" id="IPR036895">
    <property type="entry name" value="Uracil-DNA_glycosylase-like_sf"/>
</dbReference>
<evidence type="ECO:0000313" key="2">
    <source>
        <dbReference type="EMBL" id="QPH52405.1"/>
    </source>
</evidence>
<dbReference type="SMART" id="SM00987">
    <property type="entry name" value="UreE_C"/>
    <property type="match status" value="1"/>
</dbReference>
<dbReference type="SUPFAM" id="SSF52141">
    <property type="entry name" value="Uracil-DNA glycosylase-like"/>
    <property type="match status" value="1"/>
</dbReference>
<dbReference type="AlphaFoldDB" id="A0A7S9LP51"/>
<dbReference type="Pfam" id="PF03167">
    <property type="entry name" value="UDG"/>
    <property type="match status" value="1"/>
</dbReference>
<dbReference type="Proteomes" id="UP000594800">
    <property type="component" value="Chromosome"/>
</dbReference>
<dbReference type="RefSeq" id="WP_196101619.1">
    <property type="nucleotide sequence ID" value="NZ_CP064942.1"/>
</dbReference>
<dbReference type="InterPro" id="IPR047124">
    <property type="entry name" value="HI_0220.2"/>
</dbReference>
<gene>
    <name evidence="2" type="ORF">I0K15_11270</name>
</gene>
<dbReference type="PANTHER" id="PTHR42160:SF1">
    <property type="entry name" value="URACIL-DNA GLYCOSYLASE SUPERFAMILY PROTEIN"/>
    <property type="match status" value="1"/>
</dbReference>
<dbReference type="Gene3D" id="3.40.470.10">
    <property type="entry name" value="Uracil-DNA glycosylase-like domain"/>
    <property type="match status" value="1"/>
</dbReference>
<evidence type="ECO:0000259" key="1">
    <source>
        <dbReference type="SMART" id="SM00986"/>
    </source>
</evidence>
<dbReference type="InterPro" id="IPR005122">
    <property type="entry name" value="Uracil-DNA_glycosylase-like"/>
</dbReference>
<sequence length="197" mass="21878">MDDLITRIRACRICADRFAATHTAHAPRPVVWLSNTAPVLIAGQAPGARVHASGLPFDDPSGDRLRDWLGVDREAFYDREKFAIAPMAFCFPGYDAKGSDLPPPPVCAKTWRGDAMEAMPQVRVRVLIGGYAQKWHLDTKAKVTDIVAAWRDHPDGTFALPHPSWRNTGWLKRNPWFEAEVVPRLRDAVSLALGSRG</sequence>
<evidence type="ECO:0000313" key="3">
    <source>
        <dbReference type="Proteomes" id="UP000594800"/>
    </source>
</evidence>
<keyword evidence="3" id="KW-1185">Reference proteome</keyword>
<name>A0A7S9LP51_9RHOB</name>
<dbReference type="SMART" id="SM00986">
    <property type="entry name" value="UDG"/>
    <property type="match status" value="1"/>
</dbReference>
<reference evidence="2 3" key="1">
    <citation type="submission" date="2020-11" db="EMBL/GenBank/DDBJ databases">
        <title>Description of Pontivivens ytuae sp. nov. isolated from deep sea sediment of Mariana Trench.</title>
        <authorList>
            <person name="Wang Z."/>
            <person name="Sun Q.-L."/>
            <person name="Xu X.-D."/>
            <person name="Tang Y.-Z."/>
            <person name="Zhang J."/>
        </authorList>
    </citation>
    <scope>NUCLEOTIDE SEQUENCE [LARGE SCALE GENOMIC DNA]</scope>
    <source>
        <strain evidence="2 3">MT2928</strain>
    </source>
</reference>